<gene>
    <name evidence="1" type="ORF">POPTR_019G016702v4</name>
</gene>
<proteinExistence type="predicted"/>
<comment type="caution">
    <text evidence="1">The sequence shown here is derived from an EMBL/GenBank/DDBJ whole genome shotgun (WGS) entry which is preliminary data.</text>
</comment>
<sequence length="51" mass="5951">MHLQGSLVAGRFLSFPPLDRAYSWLCGETRCCLHSGRWRSESHFPARFRAR</sequence>
<evidence type="ECO:0000313" key="1">
    <source>
        <dbReference type="EMBL" id="KAI9377084.1"/>
    </source>
</evidence>
<dbReference type="Proteomes" id="UP000006729">
    <property type="component" value="Chromosome 19"/>
</dbReference>
<organism evidence="1 2">
    <name type="scientific">Populus trichocarpa</name>
    <name type="common">Western balsam poplar</name>
    <name type="synonym">Populus balsamifera subsp. trichocarpa</name>
    <dbReference type="NCBI Taxonomy" id="3694"/>
    <lineage>
        <taxon>Eukaryota</taxon>
        <taxon>Viridiplantae</taxon>
        <taxon>Streptophyta</taxon>
        <taxon>Embryophyta</taxon>
        <taxon>Tracheophyta</taxon>
        <taxon>Spermatophyta</taxon>
        <taxon>Magnoliopsida</taxon>
        <taxon>eudicotyledons</taxon>
        <taxon>Gunneridae</taxon>
        <taxon>Pentapetalae</taxon>
        <taxon>rosids</taxon>
        <taxon>fabids</taxon>
        <taxon>Malpighiales</taxon>
        <taxon>Salicaceae</taxon>
        <taxon>Saliceae</taxon>
        <taxon>Populus</taxon>
    </lineage>
</organism>
<keyword evidence="2" id="KW-1185">Reference proteome</keyword>
<protein>
    <submittedName>
        <fullName evidence="1">Uncharacterized protein</fullName>
    </submittedName>
</protein>
<reference evidence="1 2" key="1">
    <citation type="journal article" date="2006" name="Science">
        <title>The genome of black cottonwood, Populus trichocarpa (Torr. &amp; Gray).</title>
        <authorList>
            <person name="Tuskan G.A."/>
            <person name="Difazio S."/>
            <person name="Jansson S."/>
            <person name="Bohlmann J."/>
            <person name="Grigoriev I."/>
            <person name="Hellsten U."/>
            <person name="Putnam N."/>
            <person name="Ralph S."/>
            <person name="Rombauts S."/>
            <person name="Salamov A."/>
            <person name="Schein J."/>
            <person name="Sterck L."/>
            <person name="Aerts A."/>
            <person name="Bhalerao R.R."/>
            <person name="Bhalerao R.P."/>
            <person name="Blaudez D."/>
            <person name="Boerjan W."/>
            <person name="Brun A."/>
            <person name="Brunner A."/>
            <person name="Busov V."/>
            <person name="Campbell M."/>
            <person name="Carlson J."/>
            <person name="Chalot M."/>
            <person name="Chapman J."/>
            <person name="Chen G.L."/>
            <person name="Cooper D."/>
            <person name="Coutinho P.M."/>
            <person name="Couturier J."/>
            <person name="Covert S."/>
            <person name="Cronk Q."/>
            <person name="Cunningham R."/>
            <person name="Davis J."/>
            <person name="Degroeve S."/>
            <person name="Dejardin A."/>
            <person name="Depamphilis C."/>
            <person name="Detter J."/>
            <person name="Dirks B."/>
            <person name="Dubchak I."/>
            <person name="Duplessis S."/>
            <person name="Ehlting J."/>
            <person name="Ellis B."/>
            <person name="Gendler K."/>
            <person name="Goodstein D."/>
            <person name="Gribskov M."/>
            <person name="Grimwood J."/>
            <person name="Groover A."/>
            <person name="Gunter L."/>
            <person name="Hamberger B."/>
            <person name="Heinze B."/>
            <person name="Helariutta Y."/>
            <person name="Henrissat B."/>
            <person name="Holligan D."/>
            <person name="Holt R."/>
            <person name="Huang W."/>
            <person name="Islam-Faridi N."/>
            <person name="Jones S."/>
            <person name="Jones-Rhoades M."/>
            <person name="Jorgensen R."/>
            <person name="Joshi C."/>
            <person name="Kangasjarvi J."/>
            <person name="Karlsson J."/>
            <person name="Kelleher C."/>
            <person name="Kirkpatrick R."/>
            <person name="Kirst M."/>
            <person name="Kohler A."/>
            <person name="Kalluri U."/>
            <person name="Larimer F."/>
            <person name="Leebens-Mack J."/>
            <person name="Leple J.C."/>
            <person name="Locascio P."/>
            <person name="Lou Y."/>
            <person name="Lucas S."/>
            <person name="Martin F."/>
            <person name="Montanini B."/>
            <person name="Napoli C."/>
            <person name="Nelson D.R."/>
            <person name="Nelson C."/>
            <person name="Nieminen K."/>
            <person name="Nilsson O."/>
            <person name="Pereda V."/>
            <person name="Peter G."/>
            <person name="Philippe R."/>
            <person name="Pilate G."/>
            <person name="Poliakov A."/>
            <person name="Razumovskaya J."/>
            <person name="Richardson P."/>
            <person name="Rinaldi C."/>
            <person name="Ritland K."/>
            <person name="Rouze P."/>
            <person name="Ryaboy D."/>
            <person name="Schmutz J."/>
            <person name="Schrader J."/>
            <person name="Segerman B."/>
            <person name="Shin H."/>
            <person name="Siddiqui A."/>
            <person name="Sterky F."/>
            <person name="Terry A."/>
            <person name="Tsai C.J."/>
            <person name="Uberbacher E."/>
            <person name="Unneberg P."/>
            <person name="Vahala J."/>
            <person name="Wall K."/>
            <person name="Wessler S."/>
            <person name="Yang G."/>
            <person name="Yin T."/>
            <person name="Douglas C."/>
            <person name="Marra M."/>
            <person name="Sandberg G."/>
            <person name="Van de Peer Y."/>
            <person name="Rokhsar D."/>
        </authorList>
    </citation>
    <scope>NUCLEOTIDE SEQUENCE [LARGE SCALE GENOMIC DNA]</scope>
    <source>
        <strain evidence="2">cv. Nisqually</strain>
    </source>
</reference>
<name>A0ACC0RJG7_POPTR</name>
<evidence type="ECO:0000313" key="2">
    <source>
        <dbReference type="Proteomes" id="UP000006729"/>
    </source>
</evidence>
<dbReference type="EMBL" id="CM009308">
    <property type="protein sequence ID" value="KAI9377084.1"/>
    <property type="molecule type" value="Genomic_DNA"/>
</dbReference>
<accession>A0ACC0RJG7</accession>